<organism evidence="2 3">
    <name type="scientific">Micromonospora sediminicola</name>
    <dbReference type="NCBI Taxonomy" id="946078"/>
    <lineage>
        <taxon>Bacteria</taxon>
        <taxon>Bacillati</taxon>
        <taxon>Actinomycetota</taxon>
        <taxon>Actinomycetes</taxon>
        <taxon>Micromonosporales</taxon>
        <taxon>Micromonosporaceae</taxon>
        <taxon>Micromonospora</taxon>
    </lineage>
</organism>
<feature type="compositionally biased region" description="Pro residues" evidence="1">
    <location>
        <begin position="26"/>
        <end position="36"/>
    </location>
</feature>
<protein>
    <submittedName>
        <fullName evidence="2">Uncharacterized protein</fullName>
    </submittedName>
</protein>
<feature type="region of interest" description="Disordered" evidence="1">
    <location>
        <begin position="1"/>
        <end position="61"/>
    </location>
</feature>
<keyword evidence="3" id="KW-1185">Reference proteome</keyword>
<evidence type="ECO:0000313" key="3">
    <source>
        <dbReference type="Proteomes" id="UP000199558"/>
    </source>
</evidence>
<name>A0A1A9B4A6_9ACTN</name>
<gene>
    <name evidence="2" type="ORF">GA0070622_0916</name>
</gene>
<dbReference type="EMBL" id="FLRH01000003">
    <property type="protein sequence ID" value="SBT63948.1"/>
    <property type="molecule type" value="Genomic_DNA"/>
</dbReference>
<proteinExistence type="predicted"/>
<sequence>MADDRLRKALAERYGDPSEVAAEQSAPPPAPAPQPVNPSDSPKQHRRRVLLDALSPKARAA</sequence>
<evidence type="ECO:0000256" key="1">
    <source>
        <dbReference type="SAM" id="MobiDB-lite"/>
    </source>
</evidence>
<dbReference type="AlphaFoldDB" id="A0A1A9B4A6"/>
<accession>A0A1A9B4A6</accession>
<evidence type="ECO:0000313" key="2">
    <source>
        <dbReference type="EMBL" id="SBT63948.1"/>
    </source>
</evidence>
<reference evidence="3" key="1">
    <citation type="submission" date="2016-06" db="EMBL/GenBank/DDBJ databases">
        <authorList>
            <person name="Varghese N."/>
            <person name="Submissions Spin"/>
        </authorList>
    </citation>
    <scope>NUCLEOTIDE SEQUENCE [LARGE SCALE GENOMIC DNA]</scope>
    <source>
        <strain evidence="3">DSM 45794</strain>
    </source>
</reference>
<dbReference type="Proteomes" id="UP000199558">
    <property type="component" value="Unassembled WGS sequence"/>
</dbReference>
<feature type="compositionally biased region" description="Basic and acidic residues" evidence="1">
    <location>
        <begin position="1"/>
        <end position="16"/>
    </location>
</feature>
<dbReference type="STRING" id="946078.GA0070622_0916"/>
<dbReference type="RefSeq" id="WP_091568923.1">
    <property type="nucleotide sequence ID" value="NZ_FLRH01000003.1"/>
</dbReference>